<evidence type="ECO:0000256" key="12">
    <source>
        <dbReference type="PROSITE-ProRule" id="PRU00175"/>
    </source>
</evidence>
<sequence length="320" mass="35800">MRQISHWLESAASIAGMAMLGVSVYWSATTYGAFTVVQILGPRDAGRWFDRCSMGDLLLGLPCIPLALLSCRRISLHNQLVEFVTMSSPVEEVEEDEESALQCRICLQYEEEDVESVLISPCACKGTNKWVHQSCINTWIDLKQDRNMDTVECSLCRHNYCIIYPKSEVMRQISHWLESAASIAGMAMLGVSVYWSATTYGAFTVVQILGPRDAGRWFDRCSMGDLLLGLPCIPLALLSCRRISLHNQLVEFVTMSSPVEEVEEDEESALYSMLGSFSSALFFPTISIYLGRLMFSGDALRQTILVGLSVFIFREDLPLL</sequence>
<evidence type="ECO:0000256" key="9">
    <source>
        <dbReference type="ARBA" id="ARBA00043044"/>
    </source>
</evidence>
<evidence type="ECO:0000256" key="2">
    <source>
        <dbReference type="ARBA" id="ARBA00022692"/>
    </source>
</evidence>
<feature type="transmembrane region" description="Helical" evidence="13">
    <location>
        <begin position="176"/>
        <end position="197"/>
    </location>
</feature>
<evidence type="ECO:0000256" key="5">
    <source>
        <dbReference type="ARBA" id="ARBA00022833"/>
    </source>
</evidence>
<feature type="domain" description="RING-type" evidence="14">
    <location>
        <begin position="103"/>
        <end position="157"/>
    </location>
</feature>
<dbReference type="GO" id="GO:0016020">
    <property type="term" value="C:membrane"/>
    <property type="evidence" value="ECO:0007669"/>
    <property type="project" value="UniProtKB-SubCell"/>
</dbReference>
<dbReference type="SMART" id="SM00744">
    <property type="entry name" value="RINGv"/>
    <property type="match status" value="1"/>
</dbReference>
<dbReference type="Proteomes" id="UP000515154">
    <property type="component" value="Unplaced"/>
</dbReference>
<dbReference type="GO" id="GO:0008270">
    <property type="term" value="F:zinc ion binding"/>
    <property type="evidence" value="ECO:0007669"/>
    <property type="project" value="UniProtKB-KW"/>
</dbReference>
<dbReference type="PANTHER" id="PTHR46283">
    <property type="entry name" value="E3 UBIQUITIN-PROTEIN LIGASE MARCH5"/>
    <property type="match status" value="1"/>
</dbReference>
<evidence type="ECO:0000256" key="8">
    <source>
        <dbReference type="ARBA" id="ARBA00040151"/>
    </source>
</evidence>
<evidence type="ECO:0000259" key="14">
    <source>
        <dbReference type="PROSITE" id="PS50089"/>
    </source>
</evidence>
<dbReference type="RefSeq" id="XP_036354608.1">
    <property type="nucleotide sequence ID" value="XM_036498715.1"/>
</dbReference>
<proteinExistence type="predicted"/>
<evidence type="ECO:0000256" key="13">
    <source>
        <dbReference type="SAM" id="Phobius"/>
    </source>
</evidence>
<dbReference type="AlphaFoldDB" id="A0A7E6EH16"/>
<keyword evidence="2 13" id="KW-0812">Transmembrane</keyword>
<accession>A0A7E6EH16</accession>
<evidence type="ECO:0000313" key="17">
    <source>
        <dbReference type="RefSeq" id="XP_036354608.1"/>
    </source>
</evidence>
<gene>
    <name evidence="17" type="primary">LOC115227712</name>
</gene>
<keyword evidence="7 13" id="KW-0472">Membrane</keyword>
<evidence type="ECO:0000256" key="10">
    <source>
        <dbReference type="ARBA" id="ARBA00043185"/>
    </source>
</evidence>
<feature type="transmembrane region" description="Helical" evidence="13">
    <location>
        <begin position="7"/>
        <end position="28"/>
    </location>
</feature>
<name>A0A7E6EH16_9MOLL</name>
<evidence type="ECO:0000256" key="6">
    <source>
        <dbReference type="ARBA" id="ARBA00022989"/>
    </source>
</evidence>
<protein>
    <recommendedName>
        <fullName evidence="8">E3 ubiquitin-protein ligase MARCHF5</fullName>
    </recommendedName>
    <alternativeName>
        <fullName evidence="10">Membrane-associated RING finger protein 5</fullName>
    </alternativeName>
    <alternativeName>
        <fullName evidence="9">Membrane-associated RING-CH protein V</fullName>
    </alternativeName>
    <alternativeName>
        <fullName evidence="11">RING-type E3 ubiquitin transferase MARCHF5</fullName>
    </alternativeName>
</protein>
<evidence type="ECO:0000256" key="11">
    <source>
        <dbReference type="ARBA" id="ARBA00043231"/>
    </source>
</evidence>
<keyword evidence="16" id="KW-1185">Reference proteome</keyword>
<evidence type="ECO:0000256" key="1">
    <source>
        <dbReference type="ARBA" id="ARBA00004141"/>
    </source>
</evidence>
<dbReference type="KEGG" id="osn:115227712"/>
<organism evidence="16 17">
    <name type="scientific">Octopus sinensis</name>
    <name type="common">East Asian common octopus</name>
    <dbReference type="NCBI Taxonomy" id="2607531"/>
    <lineage>
        <taxon>Eukaryota</taxon>
        <taxon>Metazoa</taxon>
        <taxon>Spiralia</taxon>
        <taxon>Lophotrochozoa</taxon>
        <taxon>Mollusca</taxon>
        <taxon>Cephalopoda</taxon>
        <taxon>Coleoidea</taxon>
        <taxon>Octopodiformes</taxon>
        <taxon>Octopoda</taxon>
        <taxon>Incirrata</taxon>
        <taxon>Octopodidae</taxon>
        <taxon>Octopus</taxon>
    </lineage>
</organism>
<dbReference type="InterPro" id="IPR013083">
    <property type="entry name" value="Znf_RING/FYVE/PHD"/>
</dbReference>
<keyword evidence="6 13" id="KW-1133">Transmembrane helix</keyword>
<evidence type="ECO:0000256" key="7">
    <source>
        <dbReference type="ARBA" id="ARBA00023136"/>
    </source>
</evidence>
<feature type="transmembrane region" description="Helical" evidence="13">
    <location>
        <begin position="269"/>
        <end position="291"/>
    </location>
</feature>
<evidence type="ECO:0000259" key="15">
    <source>
        <dbReference type="PROSITE" id="PS51292"/>
    </source>
</evidence>
<reference evidence="17" key="1">
    <citation type="submission" date="2025-08" db="UniProtKB">
        <authorList>
            <consortium name="RefSeq"/>
        </authorList>
    </citation>
    <scope>IDENTIFICATION</scope>
</reference>
<dbReference type="Pfam" id="PF12906">
    <property type="entry name" value="RINGv"/>
    <property type="match status" value="1"/>
</dbReference>
<dbReference type="SUPFAM" id="SSF57850">
    <property type="entry name" value="RING/U-box"/>
    <property type="match status" value="1"/>
</dbReference>
<comment type="subcellular location">
    <subcellularLocation>
        <location evidence="1">Membrane</location>
        <topology evidence="1">Multi-pass membrane protein</topology>
    </subcellularLocation>
</comment>
<dbReference type="InterPro" id="IPR011016">
    <property type="entry name" value="Znf_RING-CH"/>
</dbReference>
<evidence type="ECO:0000256" key="4">
    <source>
        <dbReference type="ARBA" id="ARBA00022771"/>
    </source>
</evidence>
<dbReference type="InterPro" id="IPR001841">
    <property type="entry name" value="Znf_RING"/>
</dbReference>
<feature type="domain" description="RING-CH-type" evidence="15">
    <location>
        <begin position="95"/>
        <end position="163"/>
    </location>
</feature>
<dbReference type="PROSITE" id="PS51292">
    <property type="entry name" value="ZF_RING_CH"/>
    <property type="match status" value="1"/>
</dbReference>
<evidence type="ECO:0000256" key="3">
    <source>
        <dbReference type="ARBA" id="ARBA00022723"/>
    </source>
</evidence>
<keyword evidence="5" id="KW-0862">Zinc</keyword>
<keyword evidence="4 12" id="KW-0863">Zinc-finger</keyword>
<keyword evidence="3" id="KW-0479">Metal-binding</keyword>
<dbReference type="Gene3D" id="3.30.40.10">
    <property type="entry name" value="Zinc/RING finger domain, C3HC4 (zinc finger)"/>
    <property type="match status" value="1"/>
</dbReference>
<evidence type="ECO:0000313" key="16">
    <source>
        <dbReference type="Proteomes" id="UP000515154"/>
    </source>
</evidence>
<dbReference type="PROSITE" id="PS50089">
    <property type="entry name" value="ZF_RING_2"/>
    <property type="match status" value="1"/>
</dbReference>